<organism evidence="3 4">
    <name type="scientific">Umezawaea endophytica</name>
    <dbReference type="NCBI Taxonomy" id="1654476"/>
    <lineage>
        <taxon>Bacteria</taxon>
        <taxon>Bacillati</taxon>
        <taxon>Actinomycetota</taxon>
        <taxon>Actinomycetes</taxon>
        <taxon>Pseudonocardiales</taxon>
        <taxon>Pseudonocardiaceae</taxon>
        <taxon>Umezawaea</taxon>
    </lineage>
</organism>
<reference evidence="3" key="1">
    <citation type="submission" date="2022-08" db="EMBL/GenBank/DDBJ databases">
        <authorList>
            <person name="Tistechok S."/>
            <person name="Samborskyy M."/>
            <person name="Roman I."/>
        </authorList>
    </citation>
    <scope>NUCLEOTIDE SEQUENCE</scope>
    <source>
        <strain evidence="3">DSM 103496</strain>
    </source>
</reference>
<evidence type="ECO:0000313" key="3">
    <source>
        <dbReference type="EMBL" id="MCS7484571.1"/>
    </source>
</evidence>
<dbReference type="Gene3D" id="1.10.443.10">
    <property type="entry name" value="Intergrase catalytic core"/>
    <property type="match status" value="1"/>
</dbReference>
<evidence type="ECO:0000313" key="4">
    <source>
        <dbReference type="Proteomes" id="UP001141259"/>
    </source>
</evidence>
<gene>
    <name evidence="3" type="ORF">NZH93_47745</name>
</gene>
<comment type="caution">
    <text evidence="3">The sequence shown here is derived from an EMBL/GenBank/DDBJ whole genome shotgun (WGS) entry which is preliminary data.</text>
</comment>
<dbReference type="CDD" id="cd01189">
    <property type="entry name" value="INT_ICEBs1_C_like"/>
    <property type="match status" value="1"/>
</dbReference>
<dbReference type="InterPro" id="IPR011010">
    <property type="entry name" value="DNA_brk_join_enz"/>
</dbReference>
<dbReference type="GO" id="GO:0006310">
    <property type="term" value="P:DNA recombination"/>
    <property type="evidence" value="ECO:0007669"/>
    <property type="project" value="UniProtKB-KW"/>
</dbReference>
<evidence type="ECO:0000256" key="1">
    <source>
        <dbReference type="ARBA" id="ARBA00023172"/>
    </source>
</evidence>
<keyword evidence="1" id="KW-0233">DNA recombination</keyword>
<dbReference type="EMBL" id="JANYMP010000049">
    <property type="protein sequence ID" value="MCS7484571.1"/>
    <property type="molecule type" value="Genomic_DNA"/>
</dbReference>
<name>A0A9X2VXS5_9PSEU</name>
<evidence type="ECO:0000259" key="2">
    <source>
        <dbReference type="PROSITE" id="PS51898"/>
    </source>
</evidence>
<dbReference type="PROSITE" id="PS51898">
    <property type="entry name" value="TYR_RECOMBINASE"/>
    <property type="match status" value="1"/>
</dbReference>
<accession>A0A9X2VXS5</accession>
<proteinExistence type="predicted"/>
<dbReference type="GO" id="GO:0015074">
    <property type="term" value="P:DNA integration"/>
    <property type="evidence" value="ECO:0007669"/>
    <property type="project" value="InterPro"/>
</dbReference>
<sequence>MELFVHDQLASGRGHVTLRRCVATLSSALGDAVRQHRLAHNAAEYTSVCRPTKYERACWSPAQAACFLRYCTQQNDPLTDLYELIIGTGLRRGEALALHWADVHFDDHVLFVRHTLSNIDNSTPVFTAPKTKSSLAWVGLSDRVCAALRRQAERQPGRALVFTRRGGQPLRPEYALRHFHQLTAQAGLPRIRVHDLRHFAATTMLSSQVPLAMASKTLRHSTLSTTTEIYGHLLKHVALDAVRAIEIALAGADAA</sequence>
<dbReference type="GO" id="GO:0003677">
    <property type="term" value="F:DNA binding"/>
    <property type="evidence" value="ECO:0007669"/>
    <property type="project" value="InterPro"/>
</dbReference>
<dbReference type="PANTHER" id="PTHR30349:SF91">
    <property type="entry name" value="INTA PROTEIN"/>
    <property type="match status" value="1"/>
</dbReference>
<keyword evidence="4" id="KW-1185">Reference proteome</keyword>
<dbReference type="SUPFAM" id="SSF56349">
    <property type="entry name" value="DNA breaking-rejoining enzymes"/>
    <property type="match status" value="1"/>
</dbReference>
<dbReference type="PANTHER" id="PTHR30349">
    <property type="entry name" value="PHAGE INTEGRASE-RELATED"/>
    <property type="match status" value="1"/>
</dbReference>
<dbReference type="InterPro" id="IPR002104">
    <property type="entry name" value="Integrase_catalytic"/>
</dbReference>
<dbReference type="InterPro" id="IPR013762">
    <property type="entry name" value="Integrase-like_cat_sf"/>
</dbReference>
<dbReference type="RefSeq" id="WP_259630018.1">
    <property type="nucleotide sequence ID" value="NZ_JANYMP010000049.1"/>
</dbReference>
<feature type="domain" description="Tyr recombinase" evidence="2">
    <location>
        <begin position="54"/>
        <end position="244"/>
    </location>
</feature>
<dbReference type="AlphaFoldDB" id="A0A9X2VXS5"/>
<protein>
    <submittedName>
        <fullName evidence="3">Site-specific integrase</fullName>
    </submittedName>
</protein>
<dbReference type="Proteomes" id="UP001141259">
    <property type="component" value="Unassembled WGS sequence"/>
</dbReference>
<dbReference type="Pfam" id="PF00589">
    <property type="entry name" value="Phage_integrase"/>
    <property type="match status" value="1"/>
</dbReference>
<dbReference type="InterPro" id="IPR050090">
    <property type="entry name" value="Tyrosine_recombinase_XerCD"/>
</dbReference>